<dbReference type="GO" id="GO:0005743">
    <property type="term" value="C:mitochondrial inner membrane"/>
    <property type="evidence" value="ECO:0007669"/>
    <property type="project" value="TreeGrafter"/>
</dbReference>
<reference evidence="2" key="1">
    <citation type="submission" date="2025-08" db="UniProtKB">
        <authorList>
            <consortium name="RefSeq"/>
        </authorList>
    </citation>
    <scope>IDENTIFICATION</scope>
</reference>
<protein>
    <submittedName>
        <fullName evidence="2">NADH dehydrogenase [ubiquinone] 1 alpha subcomplex assembly factor 3</fullName>
    </submittedName>
</protein>
<dbReference type="Pfam" id="PF04430">
    <property type="entry name" value="DUF498"/>
    <property type="match status" value="1"/>
</dbReference>
<proteinExistence type="predicted"/>
<dbReference type="Gene3D" id="3.40.1230.10">
    <property type="entry name" value="MTH938-like"/>
    <property type="match status" value="1"/>
</dbReference>
<dbReference type="SUPFAM" id="SSF64076">
    <property type="entry name" value="MTH938-like"/>
    <property type="match status" value="1"/>
</dbReference>
<dbReference type="KEGG" id="pbar:105432737"/>
<sequence length="200" mass="22610">MNVTSRLCQLKQILQSCRNLHVTYITKNAAAYEGPGKTTVTFISKEIGSRLLISRCDEIGFTLNTGTKVIGPMVIFPRHAICWNIESSKHINDASLSLFTILEPKPDLLIIGLDDQYDFFYIKNLRECVKKLGITAEIISVYNACTVFNFVNEEGRYVIAALIPQKTSKQKLRLPKHEQMIDSDSAANNKTDNRKIENIK</sequence>
<name>A0A6I9X0F2_9HYME</name>
<dbReference type="InterPro" id="IPR007523">
    <property type="entry name" value="NDUFAF3/AAMDC"/>
</dbReference>
<keyword evidence="1" id="KW-1185">Reference proteome</keyword>
<dbReference type="RefSeq" id="XP_011645991.1">
    <property type="nucleotide sequence ID" value="XM_011647689.2"/>
</dbReference>
<dbReference type="InterPro" id="IPR036748">
    <property type="entry name" value="MTH938-like_sf"/>
</dbReference>
<dbReference type="PANTHER" id="PTHR21192:SF2">
    <property type="entry name" value="NADH DEHYDROGENASE [UBIQUINONE] 1 ALPHA SUBCOMPLEX ASSEMBLY FACTOR 3"/>
    <property type="match status" value="1"/>
</dbReference>
<organism evidence="1 2">
    <name type="scientific">Pogonomyrmex barbatus</name>
    <name type="common">red harvester ant</name>
    <dbReference type="NCBI Taxonomy" id="144034"/>
    <lineage>
        <taxon>Eukaryota</taxon>
        <taxon>Metazoa</taxon>
        <taxon>Ecdysozoa</taxon>
        <taxon>Arthropoda</taxon>
        <taxon>Hexapoda</taxon>
        <taxon>Insecta</taxon>
        <taxon>Pterygota</taxon>
        <taxon>Neoptera</taxon>
        <taxon>Endopterygota</taxon>
        <taxon>Hymenoptera</taxon>
        <taxon>Apocrita</taxon>
        <taxon>Aculeata</taxon>
        <taxon>Formicoidea</taxon>
        <taxon>Formicidae</taxon>
        <taxon>Myrmicinae</taxon>
        <taxon>Pogonomyrmex</taxon>
    </lineage>
</organism>
<dbReference type="Proteomes" id="UP000504615">
    <property type="component" value="Unplaced"/>
</dbReference>
<dbReference type="GeneID" id="105432737"/>
<evidence type="ECO:0000313" key="2">
    <source>
        <dbReference type="RefSeq" id="XP_011645991.1"/>
    </source>
</evidence>
<dbReference type="GO" id="GO:0032981">
    <property type="term" value="P:mitochondrial respiratory chain complex I assembly"/>
    <property type="evidence" value="ECO:0007669"/>
    <property type="project" value="TreeGrafter"/>
</dbReference>
<evidence type="ECO:0000313" key="1">
    <source>
        <dbReference type="Proteomes" id="UP000504615"/>
    </source>
</evidence>
<dbReference type="AlphaFoldDB" id="A0A6I9X0F2"/>
<dbReference type="PANTHER" id="PTHR21192">
    <property type="entry name" value="NUCLEAR PROTEIN E3-3"/>
    <property type="match status" value="1"/>
</dbReference>
<dbReference type="OrthoDB" id="20681at2759"/>
<gene>
    <name evidence="2" type="primary">LOC105432737</name>
</gene>
<accession>A0A6I9X0F2</accession>